<protein>
    <recommendedName>
        <fullName evidence="2">SERRATE/Ars2 N-terminal domain-containing protein</fullName>
    </recommendedName>
</protein>
<dbReference type="Pfam" id="PF12066">
    <property type="entry name" value="SERRATE_Ars2_N"/>
    <property type="match status" value="1"/>
</dbReference>
<feature type="compositionally biased region" description="Basic and acidic residues" evidence="1">
    <location>
        <begin position="371"/>
        <end position="382"/>
    </location>
</feature>
<dbReference type="InterPro" id="IPR021933">
    <property type="entry name" value="SERRATE/Ars2_N"/>
</dbReference>
<evidence type="ECO:0000259" key="2">
    <source>
        <dbReference type="Pfam" id="PF12066"/>
    </source>
</evidence>
<feature type="compositionally biased region" description="Low complexity" evidence="1">
    <location>
        <begin position="256"/>
        <end position="285"/>
    </location>
</feature>
<feature type="compositionally biased region" description="Basic and acidic residues" evidence="1">
    <location>
        <begin position="395"/>
        <end position="407"/>
    </location>
</feature>
<feature type="compositionally biased region" description="Basic and acidic residues" evidence="1">
    <location>
        <begin position="689"/>
        <end position="717"/>
    </location>
</feature>
<name>A0AA85AJS8_9TREM</name>
<feature type="region of interest" description="Disordered" evidence="1">
    <location>
        <begin position="204"/>
        <end position="407"/>
    </location>
</feature>
<feature type="region of interest" description="Disordered" evidence="1">
    <location>
        <begin position="685"/>
        <end position="743"/>
    </location>
</feature>
<dbReference type="InterPro" id="IPR039727">
    <property type="entry name" value="SE/Ars2"/>
</dbReference>
<organism evidence="3 4">
    <name type="scientific">Schistosoma margrebowiei</name>
    <dbReference type="NCBI Taxonomy" id="48269"/>
    <lineage>
        <taxon>Eukaryota</taxon>
        <taxon>Metazoa</taxon>
        <taxon>Spiralia</taxon>
        <taxon>Lophotrochozoa</taxon>
        <taxon>Platyhelminthes</taxon>
        <taxon>Trematoda</taxon>
        <taxon>Digenea</taxon>
        <taxon>Strigeidida</taxon>
        <taxon>Schistosomatoidea</taxon>
        <taxon>Schistosomatidae</taxon>
        <taxon>Schistosoma</taxon>
    </lineage>
</organism>
<feature type="region of interest" description="Disordered" evidence="1">
    <location>
        <begin position="783"/>
        <end position="833"/>
    </location>
</feature>
<feature type="compositionally biased region" description="Basic residues" evidence="1">
    <location>
        <begin position="361"/>
        <end position="370"/>
    </location>
</feature>
<dbReference type="PANTHER" id="PTHR13165">
    <property type="entry name" value="ARSENITE-RESISTANCE PROTEIN 2"/>
    <property type="match status" value="1"/>
</dbReference>
<feature type="domain" description="SERRATE/Ars2 N-terminal" evidence="2">
    <location>
        <begin position="40"/>
        <end position="149"/>
    </location>
</feature>
<reference evidence="4" key="1">
    <citation type="submission" date="2023-11" db="UniProtKB">
        <authorList>
            <consortium name="WormBaseParasite"/>
        </authorList>
    </citation>
    <scope>IDENTIFICATION</scope>
</reference>
<dbReference type="PANTHER" id="PTHR13165:SF0">
    <property type="entry name" value="SERRATE RNA EFFECTOR MOLECULE HOMOLOG"/>
    <property type="match status" value="1"/>
</dbReference>
<dbReference type="GO" id="GO:0031053">
    <property type="term" value="P:primary miRNA processing"/>
    <property type="evidence" value="ECO:0007669"/>
    <property type="project" value="TreeGrafter"/>
</dbReference>
<evidence type="ECO:0000256" key="1">
    <source>
        <dbReference type="SAM" id="MobiDB-lite"/>
    </source>
</evidence>
<dbReference type="GO" id="GO:0016604">
    <property type="term" value="C:nuclear body"/>
    <property type="evidence" value="ECO:0007669"/>
    <property type="project" value="TreeGrafter"/>
</dbReference>
<proteinExistence type="predicted"/>
<feature type="compositionally biased region" description="Basic residues" evidence="1">
    <location>
        <begin position="338"/>
        <end position="350"/>
    </location>
</feature>
<dbReference type="WBParaSite" id="SMRG1_89480.5">
    <property type="protein sequence ID" value="SMRG1_89480.5"/>
    <property type="gene ID" value="SMRG1_89480"/>
</dbReference>
<dbReference type="Proteomes" id="UP000050790">
    <property type="component" value="Unassembled WGS sequence"/>
</dbReference>
<evidence type="ECO:0000313" key="3">
    <source>
        <dbReference type="Proteomes" id="UP000050790"/>
    </source>
</evidence>
<sequence length="1061" mass="120288">MSAEKDVDQIDTPDSVKNTVPNHGYSLRKGDFAQRPMSIKKFLEPFDHSSLTNNEAGEKYSAYKASFARQQLEEFFERNKSYAWFREKYHPDYLTESSSSMKVFRRRLDIFMEFYRNGYFDNLHLASGYESEIVRLLDMVAIKLAGGTEEDFALLDKLLEDRISEDPNVIIEPSTFQHTENVKPNNNIVQSPDIREGPLDKEKFDASTMKKKPKPDYCDSSKIQKRKEFRIKRRQNNADEEEEGEDSSLSDDESNDSGTDSVNSHSRDSSSSNNNSTSGSSSSSDSSDDDNGSSNSSNSSSSSSDDDDDNNNNKEHQRKVSISKSNSSDSSDGETVVKHKKKRSKLVKHKNVQENSGHSGDRHRRRHHRHHDDTTNNHDNVHNKVNPSSINHLYNNDHNDQQNKSDCSKVVPDEINTMSSTKSPNMTGSTQSNEVYVLSGLTDPPYAAGGVVISDDTHNNSITNDGEKSMDFDNLTIEKSADPINEDELKELSVTNEQTRRPIHYTTLLFFPHIPFNIFKRDLISVLSTCPHFLRLAILDPVIMPDTVSSITDDQIFGRVKNPIPKILLKRMGWASFTSQYIDDVNNKWISIDLIAIKNKLIEYAVDREASSDLIECLRLSRPILDHLKVPHQERARKTGHLFDKLLSVCPTRIRSKALARRHLVIAARVIYDFDKARGLWSTTEYDTNDNRKNDNTMSADKEGGKEEHINLRRHGEVSSIVDDGEEEGEDGGGTTTTSEQKEKIYKETLTINKLSLQNNLSKNDINHSSNQDRSMDIDQSLENEETMEEQNNDSDVKESSHQKTHKSSSLQDSKNSSDVSMLSDDEKQSDFIDPGDDLIKAANILNSIKTINPLLQGLTDYLVDEGNAEEELLLLGGMQSISFQPSSITKGTLMNNSQIINLHSSLQLQQLDISSRFYESDDSELLVVLDRLILYLRIVHSVDFYAPAFYMNEDLMPHPCRLIHIRPGLNEITKALTQVKSPEKLINSESVDHVNILLYYILFIHSIIVKFTKCLCIMVIDIEEIIDSCFYIFCGSVSAVHIDINSDNHSFNDRVECWTT</sequence>
<dbReference type="AlphaFoldDB" id="A0AA85AJS8"/>
<feature type="compositionally biased region" description="Low complexity" evidence="1">
    <location>
        <begin position="292"/>
        <end position="303"/>
    </location>
</feature>
<feature type="compositionally biased region" description="Acidic residues" evidence="1">
    <location>
        <begin position="238"/>
        <end position="255"/>
    </location>
</feature>
<feature type="compositionally biased region" description="Low complexity" evidence="1">
    <location>
        <begin position="808"/>
        <end position="821"/>
    </location>
</feature>
<accession>A0AA85AJS8</accession>
<feature type="compositionally biased region" description="Polar residues" evidence="1">
    <location>
        <begin position="385"/>
        <end position="394"/>
    </location>
</feature>
<evidence type="ECO:0000313" key="4">
    <source>
        <dbReference type="WBParaSite" id="SMRG1_89480.5"/>
    </source>
</evidence>
<feature type="region of interest" description="Disordered" evidence="1">
    <location>
        <begin position="1"/>
        <end position="20"/>
    </location>
</feature>
<feature type="compositionally biased region" description="Basic residues" evidence="1">
    <location>
        <begin position="223"/>
        <end position="235"/>
    </location>
</feature>
<feature type="compositionally biased region" description="Acidic residues" evidence="1">
    <location>
        <begin position="783"/>
        <end position="793"/>
    </location>
</feature>